<protein>
    <submittedName>
        <fullName evidence="2">Uncharacterized protein</fullName>
    </submittedName>
</protein>
<keyword evidence="1" id="KW-0472">Membrane</keyword>
<gene>
    <name evidence="2" type="ORF">Acr_04g0002100</name>
</gene>
<accession>A0A7J0EGS4</accession>
<dbReference type="Proteomes" id="UP000585474">
    <property type="component" value="Unassembled WGS sequence"/>
</dbReference>
<proteinExistence type="predicted"/>
<organism evidence="2 3">
    <name type="scientific">Actinidia rufa</name>
    <dbReference type="NCBI Taxonomy" id="165716"/>
    <lineage>
        <taxon>Eukaryota</taxon>
        <taxon>Viridiplantae</taxon>
        <taxon>Streptophyta</taxon>
        <taxon>Embryophyta</taxon>
        <taxon>Tracheophyta</taxon>
        <taxon>Spermatophyta</taxon>
        <taxon>Magnoliopsida</taxon>
        <taxon>eudicotyledons</taxon>
        <taxon>Gunneridae</taxon>
        <taxon>Pentapetalae</taxon>
        <taxon>asterids</taxon>
        <taxon>Ericales</taxon>
        <taxon>Actinidiaceae</taxon>
        <taxon>Actinidia</taxon>
    </lineage>
</organism>
<reference evidence="2 3" key="1">
    <citation type="submission" date="2019-07" db="EMBL/GenBank/DDBJ databases">
        <title>De Novo Assembly of kiwifruit Actinidia rufa.</title>
        <authorList>
            <person name="Sugita-Konishi S."/>
            <person name="Sato K."/>
            <person name="Mori E."/>
            <person name="Abe Y."/>
            <person name="Kisaki G."/>
            <person name="Hamano K."/>
            <person name="Suezawa K."/>
            <person name="Otani M."/>
            <person name="Fukuda T."/>
            <person name="Manabe T."/>
            <person name="Gomi K."/>
            <person name="Tabuchi M."/>
            <person name="Akimitsu K."/>
            <person name="Kataoka I."/>
        </authorList>
    </citation>
    <scope>NUCLEOTIDE SEQUENCE [LARGE SCALE GENOMIC DNA]</scope>
    <source>
        <strain evidence="3">cv. Fuchu</strain>
    </source>
</reference>
<evidence type="ECO:0000256" key="1">
    <source>
        <dbReference type="SAM" id="Phobius"/>
    </source>
</evidence>
<comment type="caution">
    <text evidence="2">The sequence shown here is derived from an EMBL/GenBank/DDBJ whole genome shotgun (WGS) entry which is preliminary data.</text>
</comment>
<evidence type="ECO:0000313" key="3">
    <source>
        <dbReference type="Proteomes" id="UP000585474"/>
    </source>
</evidence>
<sequence length="421" mass="48152">MMLPWDMVDLHLKDKVLAYSHTIMQNVHKKRSEELKRALRKATTLKGELKRKDDDLAVVAKECVVTARELIVTHAELDKRRREAAVKLPVAYSDPPEPYSPILLPGFDEKEYVSCPTKEDEDTTDGRDEVVEATIDSANSPALALGCLKLMLRIFFHGENLFGVRLVLDPSEKFLNWFFENYVDSLLICPSRSFVPSFHFLNMPSPQEKVLEAHLACLTSSSNRACIFTHVMRSRRSVRGLSIKSSLNFSSRSQPELSVRRELTPFSALVLITNRTMNDLESWRQLLMDPDGSFLNDFTQGHQARWKYPEHECIEVIPKGHHLPKVLNMRPRVGLSIIHVEFRGRTSQEVPFPQSRARKKFGTLGGVVLLVQSMVILASYLIGRIRFTADVALVISFTRKSPPYPHLVLRFSKGPRQRWFD</sequence>
<keyword evidence="3" id="KW-1185">Reference proteome</keyword>
<dbReference type="AlphaFoldDB" id="A0A7J0EGS4"/>
<evidence type="ECO:0000313" key="2">
    <source>
        <dbReference type="EMBL" id="GFY85472.1"/>
    </source>
</evidence>
<keyword evidence="1" id="KW-1133">Transmembrane helix</keyword>
<feature type="transmembrane region" description="Helical" evidence="1">
    <location>
        <begin position="361"/>
        <end position="382"/>
    </location>
</feature>
<keyword evidence="1" id="KW-0812">Transmembrane</keyword>
<dbReference type="EMBL" id="BJWL01000004">
    <property type="protein sequence ID" value="GFY85472.1"/>
    <property type="molecule type" value="Genomic_DNA"/>
</dbReference>
<name>A0A7J0EGS4_9ERIC</name>